<dbReference type="AlphaFoldDB" id="A0A7W6RHT0"/>
<evidence type="ECO:0000313" key="1">
    <source>
        <dbReference type="EMBL" id="MBB4268231.1"/>
    </source>
</evidence>
<comment type="caution">
    <text evidence="1">The sequence shown here is derived from an EMBL/GenBank/DDBJ whole genome shotgun (WGS) entry which is preliminary data.</text>
</comment>
<dbReference type="Proteomes" id="UP000554286">
    <property type="component" value="Unassembled WGS sequence"/>
</dbReference>
<evidence type="ECO:0000313" key="2">
    <source>
        <dbReference type="Proteomes" id="UP000554286"/>
    </source>
</evidence>
<protein>
    <submittedName>
        <fullName evidence="1">Uncharacterized protein</fullName>
    </submittedName>
</protein>
<gene>
    <name evidence="1" type="ORF">GGD89_003895</name>
</gene>
<keyword evidence="2" id="KW-1185">Reference proteome</keyword>
<accession>A0A7W6RHT0</accession>
<name>A0A7W6RHT0_9PROT</name>
<dbReference type="EMBL" id="JACIGK010000065">
    <property type="protein sequence ID" value="MBB4268231.1"/>
    <property type="molecule type" value="Genomic_DNA"/>
</dbReference>
<sequence length="138" mass="14947">MPDPDPVWKQAKVLQGLYRRMAASLVNVGPCVHIVSFRLGLGWIDESGAVPVPIQPPFTSTAIPGEFFTAATEGSAEDETALIRCVVPAGAVSEPTRATVIGLYDQADTLVAAVSFLPEWITPDKRYEHFVHLNFPAE</sequence>
<organism evidence="1 2">
    <name type="scientific">Roseospira visakhapatnamensis</name>
    <dbReference type="NCBI Taxonomy" id="390880"/>
    <lineage>
        <taxon>Bacteria</taxon>
        <taxon>Pseudomonadati</taxon>
        <taxon>Pseudomonadota</taxon>
        <taxon>Alphaproteobacteria</taxon>
        <taxon>Rhodospirillales</taxon>
        <taxon>Rhodospirillaceae</taxon>
        <taxon>Roseospira</taxon>
    </lineage>
</organism>
<reference evidence="1 2" key="1">
    <citation type="submission" date="2020-08" db="EMBL/GenBank/DDBJ databases">
        <title>Genome sequencing of Purple Non-Sulfur Bacteria from various extreme environments.</title>
        <authorList>
            <person name="Mayer M."/>
        </authorList>
    </citation>
    <scope>NUCLEOTIDE SEQUENCE [LARGE SCALE GENOMIC DNA]</scope>
    <source>
        <strain evidence="1 2">JA131</strain>
    </source>
</reference>
<proteinExistence type="predicted"/>
<dbReference type="RefSeq" id="WP_184049020.1">
    <property type="nucleotide sequence ID" value="NZ_JACIGK010000065.1"/>
</dbReference>